<dbReference type="InterPro" id="IPR028082">
    <property type="entry name" value="Peripla_BP_I"/>
</dbReference>
<accession>A0ABD3PZX8</accession>
<dbReference type="Pfam" id="PF00003">
    <property type="entry name" value="7tm_3"/>
    <property type="match status" value="1"/>
</dbReference>
<dbReference type="Gene3D" id="3.40.50.2300">
    <property type="match status" value="2"/>
</dbReference>
<evidence type="ECO:0000256" key="8">
    <source>
        <dbReference type="ARBA" id="ARBA00023224"/>
    </source>
</evidence>
<feature type="compositionally biased region" description="Low complexity" evidence="9">
    <location>
        <begin position="960"/>
        <end position="972"/>
    </location>
</feature>
<dbReference type="SUPFAM" id="SSF53822">
    <property type="entry name" value="Periplasmic binding protein-like I"/>
    <property type="match status" value="1"/>
</dbReference>
<evidence type="ECO:0000256" key="1">
    <source>
        <dbReference type="ARBA" id="ARBA00004141"/>
    </source>
</evidence>
<dbReference type="Proteomes" id="UP001530315">
    <property type="component" value="Unassembled WGS sequence"/>
</dbReference>
<keyword evidence="4" id="KW-0297">G-protein coupled receptor</keyword>
<evidence type="ECO:0000313" key="13">
    <source>
        <dbReference type="Proteomes" id="UP001530315"/>
    </source>
</evidence>
<dbReference type="CDD" id="cd15047">
    <property type="entry name" value="7tmC_GABA-B-like"/>
    <property type="match status" value="1"/>
</dbReference>
<feature type="transmembrane region" description="Helical" evidence="10">
    <location>
        <begin position="649"/>
        <end position="666"/>
    </location>
</feature>
<dbReference type="GO" id="GO:0016020">
    <property type="term" value="C:membrane"/>
    <property type="evidence" value="ECO:0007669"/>
    <property type="project" value="UniProtKB-SubCell"/>
</dbReference>
<dbReference type="PANTHER" id="PTHR10519:SF20">
    <property type="entry name" value="G-PROTEIN COUPLED RECEPTOR 156-RELATED"/>
    <property type="match status" value="1"/>
</dbReference>
<keyword evidence="3 10" id="KW-1133">Transmembrane helix</keyword>
<dbReference type="AlphaFoldDB" id="A0ABD3PZX8"/>
<keyword evidence="13" id="KW-1185">Reference proteome</keyword>
<dbReference type="PRINTS" id="PR00248">
    <property type="entry name" value="GPCRMGR"/>
</dbReference>
<keyword evidence="8" id="KW-0807">Transducer</keyword>
<feature type="transmembrane region" description="Helical" evidence="10">
    <location>
        <begin position="764"/>
        <end position="788"/>
    </location>
</feature>
<feature type="transmembrane region" description="Helical" evidence="10">
    <location>
        <begin position="614"/>
        <end position="637"/>
    </location>
</feature>
<keyword evidence="5 10" id="KW-0472">Membrane</keyword>
<evidence type="ECO:0000256" key="7">
    <source>
        <dbReference type="ARBA" id="ARBA00023180"/>
    </source>
</evidence>
<dbReference type="PROSITE" id="PS50259">
    <property type="entry name" value="G_PROTEIN_RECEP_F3_4"/>
    <property type="match status" value="1"/>
</dbReference>
<reference evidence="12 13" key="1">
    <citation type="submission" date="2024-10" db="EMBL/GenBank/DDBJ databases">
        <title>Updated reference genomes for cyclostephanoid diatoms.</title>
        <authorList>
            <person name="Roberts W.R."/>
            <person name="Alverson A.J."/>
        </authorList>
    </citation>
    <scope>NUCLEOTIDE SEQUENCE [LARGE SCALE GENOMIC DNA]</scope>
    <source>
        <strain evidence="12 13">AJA276-08</strain>
    </source>
</reference>
<feature type="compositionally biased region" description="Basic and acidic residues" evidence="9">
    <location>
        <begin position="911"/>
        <end position="922"/>
    </location>
</feature>
<dbReference type="InterPro" id="IPR017978">
    <property type="entry name" value="GPCR_3_C"/>
</dbReference>
<evidence type="ECO:0000256" key="3">
    <source>
        <dbReference type="ARBA" id="ARBA00022989"/>
    </source>
</evidence>
<evidence type="ECO:0000259" key="11">
    <source>
        <dbReference type="PROSITE" id="PS50259"/>
    </source>
</evidence>
<gene>
    <name evidence="12" type="ORF">ACHAW5_008051</name>
</gene>
<feature type="transmembrane region" description="Helical" evidence="10">
    <location>
        <begin position="828"/>
        <end position="850"/>
    </location>
</feature>
<evidence type="ECO:0000256" key="6">
    <source>
        <dbReference type="ARBA" id="ARBA00023170"/>
    </source>
</evidence>
<feature type="transmembrane region" description="Helical" evidence="10">
    <location>
        <begin position="800"/>
        <end position="822"/>
    </location>
</feature>
<dbReference type="InterPro" id="IPR000337">
    <property type="entry name" value="GPCR_3"/>
</dbReference>
<keyword evidence="6" id="KW-0675">Receptor</keyword>
<protein>
    <recommendedName>
        <fullName evidence="11">G-protein coupled receptors family 3 profile domain-containing protein</fullName>
    </recommendedName>
</protein>
<feature type="region of interest" description="Disordered" evidence="9">
    <location>
        <begin position="907"/>
        <end position="972"/>
    </location>
</feature>
<dbReference type="PRINTS" id="PR01176">
    <property type="entry name" value="GABABRECEPTR"/>
</dbReference>
<dbReference type="PANTHER" id="PTHR10519">
    <property type="entry name" value="GABA-B RECEPTOR"/>
    <property type="match status" value="1"/>
</dbReference>
<keyword evidence="7" id="KW-0325">Glycoprotein</keyword>
<dbReference type="GO" id="GO:0004930">
    <property type="term" value="F:G protein-coupled receptor activity"/>
    <property type="evidence" value="ECO:0007669"/>
    <property type="project" value="UniProtKB-KW"/>
</dbReference>
<sequence>MAESNASIVNSNSTGGASNSTAVNATANFLLSSSSNSTTGADSNATAANETAIASTSMAESNATIVNSNSTGGASNSTAVNATANFLLSSSSNSTTGEDSNATSANGTATANLQSVISLSQILNDDPQISTIGNVNIINTGDDRENVALCYMPYLFSFEAENAIGIYEGMASVALAMEHLNTGNGTIIPELDGLNQRCPLKFVSDAFDIEAQKSVAVDTVIELTDRSRQGELIPCAILGAERSSISIPTSMIASLRGFPQISPISTSTELDDKSQYKLFGRTVPNDDGTAIPLLAKLVSWGVRYFAVLHSDDSYGNAFARGIRSAALNEASIVRVETFPIEVGADNQTISAAIKQLKDLQFTYFFGIIWGTDANNIMTEAYNQGIAGTGKHSWIFSDSMGSHVIGKNYSVGSPLEKAFRGTSVLLATGGIPGVGLDRFDKLATSIQVLGENAPDRSYLDGLYPKKPSVEIFVNIPGLVATFLYDAVVAIGLASCGLVNTTTNEINAYNFTGESLYAAILNTTFAGTSGSVVLDPVTGTRHPLSALFSLTNFVDDEDAVVGSDVIQFKGIGTDLFKSGDWVSLHPFTFNDGTVDIPPDLPALKTNENYLSTGLKAVGLTLCGFIILLALGFSYWTFHYSNKRIVRSSQPLFLYLISAGTLLMGADAACMSFPWLLTIGFSLTFSALSTKTYRINRIMQSAKRFQRIKITSMDVIKPMVALLMINIIVLTVWTVIDPLHRETVVVTQDPFDRNTETYGICSSDQGYVFLATLGTINFGCLVFAVLQAYHARSISTELQESSYIFTAMAFILVVSFIGIPVLVVAQSNVNALYFIQAGLIFVICTSILTLIFIPKIVALRKSKLTRSASFASISRHSEDEGIKVMNSPMVIVQMEEEIKDLKRLLEMQGTRNECSNDREDAKSAVDDPVDGSIGIASEQQVDANTTSDSENQNPKQVYTRKISFSSEFSSSMSLN</sequence>
<proteinExistence type="predicted"/>
<keyword evidence="2 10" id="KW-0812">Transmembrane</keyword>
<comment type="subcellular location">
    <subcellularLocation>
        <location evidence="1">Membrane</location>
        <topology evidence="1">Multi-pass membrane protein</topology>
    </subcellularLocation>
</comment>
<feature type="transmembrane region" description="Helical" evidence="10">
    <location>
        <begin position="672"/>
        <end position="691"/>
    </location>
</feature>
<comment type="caution">
    <text evidence="12">The sequence shown here is derived from an EMBL/GenBank/DDBJ whole genome shotgun (WGS) entry which is preliminary data.</text>
</comment>
<evidence type="ECO:0000256" key="4">
    <source>
        <dbReference type="ARBA" id="ARBA00023040"/>
    </source>
</evidence>
<evidence type="ECO:0000313" key="12">
    <source>
        <dbReference type="EMBL" id="KAL3793704.1"/>
    </source>
</evidence>
<name>A0ABD3PZX8_9STRA</name>
<feature type="compositionally biased region" description="Polar residues" evidence="9">
    <location>
        <begin position="934"/>
        <end position="953"/>
    </location>
</feature>
<feature type="transmembrane region" description="Helical" evidence="10">
    <location>
        <begin position="712"/>
        <end position="733"/>
    </location>
</feature>
<feature type="domain" description="G-protein coupled receptors family 3 profile" evidence="11">
    <location>
        <begin position="665"/>
        <end position="856"/>
    </location>
</feature>
<evidence type="ECO:0000256" key="10">
    <source>
        <dbReference type="SAM" id="Phobius"/>
    </source>
</evidence>
<organism evidence="12 13">
    <name type="scientific">Stephanodiscus triporus</name>
    <dbReference type="NCBI Taxonomy" id="2934178"/>
    <lineage>
        <taxon>Eukaryota</taxon>
        <taxon>Sar</taxon>
        <taxon>Stramenopiles</taxon>
        <taxon>Ochrophyta</taxon>
        <taxon>Bacillariophyta</taxon>
        <taxon>Coscinodiscophyceae</taxon>
        <taxon>Thalassiosirophycidae</taxon>
        <taxon>Stephanodiscales</taxon>
        <taxon>Stephanodiscaceae</taxon>
        <taxon>Stephanodiscus</taxon>
    </lineage>
</organism>
<dbReference type="Pfam" id="PF01094">
    <property type="entry name" value="ANF_receptor"/>
    <property type="match status" value="1"/>
</dbReference>
<dbReference type="InterPro" id="IPR001828">
    <property type="entry name" value="ANF_lig-bd_rcpt"/>
</dbReference>
<dbReference type="InterPro" id="IPR002455">
    <property type="entry name" value="GPCR3_GABA-B"/>
</dbReference>
<evidence type="ECO:0000256" key="9">
    <source>
        <dbReference type="SAM" id="MobiDB-lite"/>
    </source>
</evidence>
<dbReference type="EMBL" id="JALLAZ020000506">
    <property type="protein sequence ID" value="KAL3793704.1"/>
    <property type="molecule type" value="Genomic_DNA"/>
</dbReference>
<evidence type="ECO:0000256" key="5">
    <source>
        <dbReference type="ARBA" id="ARBA00023136"/>
    </source>
</evidence>
<evidence type="ECO:0000256" key="2">
    <source>
        <dbReference type="ARBA" id="ARBA00022692"/>
    </source>
</evidence>